<dbReference type="NCBIfam" id="TIGR03696">
    <property type="entry name" value="Rhs_assc_core"/>
    <property type="match status" value="1"/>
</dbReference>
<feature type="compositionally biased region" description="Low complexity" evidence="2">
    <location>
        <begin position="2467"/>
        <end position="2487"/>
    </location>
</feature>
<dbReference type="InterPro" id="IPR022385">
    <property type="entry name" value="Rhs_assc_core"/>
</dbReference>
<feature type="domain" description="Teneurin-like YD-shell" evidence="6">
    <location>
        <begin position="1426"/>
        <end position="1562"/>
    </location>
</feature>
<dbReference type="InterPro" id="IPR045351">
    <property type="entry name" value="DUF6531"/>
</dbReference>
<dbReference type="SUPFAM" id="SSF47090">
    <property type="entry name" value="PGBD-like"/>
    <property type="match status" value="2"/>
</dbReference>
<proteinExistence type="predicted"/>
<dbReference type="PANTHER" id="PTHR32305:SF15">
    <property type="entry name" value="PROTEIN RHSA-RELATED"/>
    <property type="match status" value="1"/>
</dbReference>
<evidence type="ECO:0000313" key="7">
    <source>
        <dbReference type="EMBL" id="MFL0266521.1"/>
    </source>
</evidence>
<feature type="signal peptide" evidence="3">
    <location>
        <begin position="1"/>
        <end position="28"/>
    </location>
</feature>
<feature type="domain" description="Peptidoglycan binding-like" evidence="4">
    <location>
        <begin position="2885"/>
        <end position="2941"/>
    </location>
</feature>
<feature type="compositionally biased region" description="Basic and acidic residues" evidence="2">
    <location>
        <begin position="2417"/>
        <end position="2428"/>
    </location>
</feature>
<feature type="compositionally biased region" description="Gly residues" evidence="2">
    <location>
        <begin position="2615"/>
        <end position="2633"/>
    </location>
</feature>
<feature type="chain" id="PRO_5046363441" evidence="3">
    <location>
        <begin position="29"/>
        <end position="3257"/>
    </location>
</feature>
<protein>
    <submittedName>
        <fullName evidence="7">Peptidoglycan-binding protein</fullName>
    </submittedName>
</protein>
<evidence type="ECO:0000259" key="6">
    <source>
        <dbReference type="Pfam" id="PF25023"/>
    </source>
</evidence>
<dbReference type="InterPro" id="IPR036779">
    <property type="entry name" value="LysM_dom_sf"/>
</dbReference>
<dbReference type="RefSeq" id="WP_406763151.1">
    <property type="nucleotide sequence ID" value="NZ_JBJHZY010000001.1"/>
</dbReference>
<feature type="region of interest" description="Disordered" evidence="2">
    <location>
        <begin position="2592"/>
        <end position="2692"/>
    </location>
</feature>
<dbReference type="Gene3D" id="1.10.101.10">
    <property type="entry name" value="PGBD-like superfamily/PGBD"/>
    <property type="match status" value="2"/>
</dbReference>
<feature type="domain" description="Teneurin-like YD-shell" evidence="6">
    <location>
        <begin position="1753"/>
        <end position="1869"/>
    </location>
</feature>
<feature type="domain" description="Teneurin-like YD-shell" evidence="6">
    <location>
        <begin position="1969"/>
        <end position="2118"/>
    </location>
</feature>
<feature type="domain" description="Teneurin-like YD-shell" evidence="6">
    <location>
        <begin position="2119"/>
        <end position="2243"/>
    </location>
</feature>
<dbReference type="Pfam" id="PF01471">
    <property type="entry name" value="PG_binding_1"/>
    <property type="match status" value="2"/>
</dbReference>
<feature type="region of interest" description="Disordered" evidence="2">
    <location>
        <begin position="2417"/>
        <end position="2532"/>
    </location>
</feature>
<evidence type="ECO:0000256" key="1">
    <source>
        <dbReference type="ARBA" id="ARBA00022737"/>
    </source>
</evidence>
<feature type="domain" description="Teneurin-like YD-shell" evidence="6">
    <location>
        <begin position="1278"/>
        <end position="1374"/>
    </location>
</feature>
<dbReference type="Pfam" id="PF25023">
    <property type="entry name" value="TEN_YD-shell"/>
    <property type="match status" value="10"/>
</dbReference>
<feature type="domain" description="Teneurin-like YD-shell" evidence="6">
    <location>
        <begin position="2252"/>
        <end position="2403"/>
    </location>
</feature>
<dbReference type="Gene3D" id="2.180.10.10">
    <property type="entry name" value="RHS repeat-associated core"/>
    <property type="match status" value="9"/>
</dbReference>
<evidence type="ECO:0000256" key="3">
    <source>
        <dbReference type="SAM" id="SignalP"/>
    </source>
</evidence>
<feature type="compositionally biased region" description="Polar residues" evidence="2">
    <location>
        <begin position="2683"/>
        <end position="2692"/>
    </location>
</feature>
<dbReference type="InterPro" id="IPR006530">
    <property type="entry name" value="YD"/>
</dbReference>
<feature type="domain" description="Teneurin-like YD-shell" evidence="6">
    <location>
        <begin position="1632"/>
        <end position="1749"/>
    </location>
</feature>
<evidence type="ECO:0000256" key="2">
    <source>
        <dbReference type="SAM" id="MobiDB-lite"/>
    </source>
</evidence>
<dbReference type="InterPro" id="IPR050708">
    <property type="entry name" value="T6SS_VgrG/RHS"/>
</dbReference>
<dbReference type="Pfam" id="PF05593">
    <property type="entry name" value="RHS_repeat"/>
    <property type="match status" value="4"/>
</dbReference>
<keyword evidence="8" id="KW-1185">Reference proteome</keyword>
<evidence type="ECO:0000259" key="4">
    <source>
        <dbReference type="Pfam" id="PF01471"/>
    </source>
</evidence>
<feature type="domain" description="Teneurin-like YD-shell" evidence="6">
    <location>
        <begin position="2745"/>
        <end position="2853"/>
    </location>
</feature>
<keyword evidence="3" id="KW-0732">Signal</keyword>
<gene>
    <name evidence="7" type="ORF">ACJDUH_00310</name>
</gene>
<dbReference type="EMBL" id="JBJHZY010000001">
    <property type="protein sequence ID" value="MFL0266521.1"/>
    <property type="molecule type" value="Genomic_DNA"/>
</dbReference>
<dbReference type="SUPFAM" id="SSF54106">
    <property type="entry name" value="LysM domain"/>
    <property type="match status" value="1"/>
</dbReference>
<feature type="domain" description="Teneurin-like YD-shell" evidence="6">
    <location>
        <begin position="1130"/>
        <end position="1265"/>
    </location>
</feature>
<feature type="compositionally biased region" description="Low complexity" evidence="2">
    <location>
        <begin position="2429"/>
        <end position="2443"/>
    </location>
</feature>
<feature type="domain" description="Peptidoglycan binding-like" evidence="4">
    <location>
        <begin position="2969"/>
        <end position="3024"/>
    </location>
</feature>
<dbReference type="Pfam" id="PF20148">
    <property type="entry name" value="DUF6531"/>
    <property type="match status" value="1"/>
</dbReference>
<dbReference type="Proteomes" id="UP001623661">
    <property type="component" value="Unassembled WGS sequence"/>
</dbReference>
<name>A0ABW8TMS0_9CLOT</name>
<sequence>MKKQNRIRGLSILLTFLFFLNSSSTVFAAAANTIASIPVKGEYYGKDINQNTDKVNVLPQDTSKAVKALRKPQVNKAQIKSNYSKDKEKLEKRTENSKTYKLDANHDVTEVYLDKIHYKDKNGNLQDIDNTLVGKGKSSTEYYENKANDFTTTLPALMDKDNGVTMSKDGYSLTLYPYEGDFSKSAVNENAILFNDVFEGIDYQYTVQNTSLKEDIILNHYVDKNEFKYYISAKGLTLKEESNTIAAYAKDNDKPLFIINAPIMTDAAGKVNTDLQIHLDKKLFGKDIITVTANKEWLQDKERAYPVKVDPDIEAITNIQSTHVEESNPSERYFGNGFLYVGNETGELSKVPGGLGHTQSYLKFPVNITQDKKIVSATLTLYRYTTGTDAARNIQLCSLDQPVDLVGMSWSNRPMEYTKVDTQSVSGNATKSSPQPVVWNITSLVQKWALGAPNNGVTIKTENDNDPPETFSGGVSNNWCQAAPYVEITSEYNNPVDTQTPLDSPKVNLRPLSRHTSDGLLALDGVFADGIAKPGSAVTYSLEDESQSYTGTVDAGYSYKYPNSDLLTGTPYSGSIYKDIVSNWQASNIFKGYSFNTLYSIKAVAELNGVSGAPGYSDSFQIYQVQAKDTIPYIANFYGVPAATIEKDNSVRDSLLIEGNTLFIRNPMKNQGKAYTPAPLSDEKKREIDSALMGRNKHCVYGFEPINLITGNFYYNAVDASASDYNGDFSIIRTYNAKGEPHDGYFGVKWDFNFNKSLSQLKDGTIIFNKGDGNANYYRPNGDGSYNGPVGDNLKLTLVQDEAMPSIGYKISDGLTTMLFNKIGLLASEADVKGNATKLTYDENYKLTSITTPSGKVFGIALDGQGRISTITLPDTNTLHYSYDDNGNLISFVDAKGGETKYFYDEKSRMTYFTDPKGNKVTSNVYDSEDRVVNQTDAEGKTITINYYDGYNEALDANGNKTQYYYDSSYRITKVVNPDGTVELTTYDDNNNVKTKTDALKHTTTFEYDSRGNKTKEIRFDGKVQSYQYDVMDNMTSITDYSGNTSTMTYDTKGNLLKLQKPENNSYSFNYNDNNQVSTMVNPEGKVTSYYYNGADLSKIVDAKGNAYKYYYNPMGKVISIEDPLGKITRMSYNESGQELSTLLPNGANLTYGYDINGNKTSITDGNKKVTAFEYDKLNRLFKVTDALGNLTQYFYDGNGNMIEELNPRGGKKQYEYDSLNRLVKVIDEGQGVTTYERDALGNIISSTDPTGNKSTFTYNYAVNKIEKAVGVLGQTLLHEYDAEGNLIKLTLPDGNVEQYKYDSLYRQTQFTDINGLITNTTYDPMGNVTQINDSLNRKYNYEYDENGNLIKTIDPLGYENNYTYDSRNSLISSKDAAGNVTNYSYTATGNLMQTTDALGNSKSYEYDLNGNLLSETSPNGYKKLYSYDALNRLISVKDPLNNLTQYTYDKAGNVDKIIDSQGNATSYEYTGTNLPSKVTDAIGNVLQMNYDKNGNVIQLVYPNGDSLSMTYDGENRLLSSTDPAGLKKSYEYDIMGKLTKQADNAGNEIQDSYDSFGRLIQQKDIMGRTIKYGYDLAGSIISKVDIDGNTTAYAYDKKNRVINITDPEGKITSLNYDGLDRLTQKQEPGDKKYTYEYDNIGNLIKTIDPLNNATGYKYDKDGNLTEVTNSKGSSKTYGYDALDRLTSFKDERGNINSFTYDGRGSLIKVQDAMGGITQFKYDALNRLQMKVDALGFDTQYQYDNLNNLTAVVDAKGNKTSYEYNKHGLTTNITDPLKGETQFQYDLNDMLIKQINPMGETYSYSYDKVHRIASITDPEGYMKSFNYSSLGNLEKEYDSAGNTTTYTYDKMHRLLSEQNTAGYVTSYSYDSIGNLNSVKEPNGNISLYEYDALDRVNKTVDPEGKATTFEYDSLGNIVKVVKPGSQEYKFTYDEANNLSSMVNPLGETTSYTYNKNNMLTTETNPMGSKTTYSYNALNMLTQVSNPLGYVTKYSYDKNKNLASVTDENNNKTSYDYDELNRLIKVTDPLNQETKYGYDKSSNLISVINGNGNETKYSYDKVGRVTSVTNPLGESESYSYNPIGTVASYMKPDGSKISYNYDILNRLVAKKYSDNSGQQLDNKTVSYKYDIMGNPIEMKGEEGTTSYQYDKLNRLQNVSFATGENVKYLYDELGRKSEIIYPDGKYVKYNYDGINRLNYVENWKGEKTYYSYDGAGRRVAAILPNGTKVSYIYDAANRLTKLVNSDKNGSPISTYEYTYDNAGNIVGEKLTCKENSYTRTYSYDASNEIIGFTEQEVDEDGTAQVKSYNYSYDKDGNRIAVSVKDGDSQNTTSYKYNEADELVSETKDGDGSIKYEYDKNGNRLRKIMPGQKIEYYEYDLENRLLQITNPSGEVLTFGYDSDGNRLFSTYGIYFKPQKGVEEDKPKDVDTSNGSEAGTAGTGTEVNMPSSTSKNNKAEAPSSKNNTPASTTKSNTALAANTNANSSNSEAKGSPIASANGAANNTAASENEQQKQSVNTKAPDKKASPEVKTENKSFIQKFVQTVKEGFIKFTSMVSQGIKKAAEAIANFFKQLFGVSKVKAKEMSFVYAEKLESSNGNGNSRSNGSDKDKSNNGNGNGNGSSGSNGNGNGNGNGNSNNNGNNGNGNGNSGNNGNGNGNGNHGSNNGNNGLHLGWYKRPDHPQNPGNQDPLDNTSNYEIINYVNDISLANPQVLMTSDKNGNYTEAYTYGLDRISADNLTADDSGKNNPLYYLYDGRGSVGQVINSSGEVKNSYSYDPFGVTDHDGPLGNSKAHYQDYFGFNGEEYNNISGLQYLRARYYEADSGRFLTRDSYMGNIMNPLSLNRYDYALNNPVMNIDPSGNMALAINDDGVAAASSYGMLRNGSSGKDVALLQTMLSAAGFNPGTIDGMFGNNTEKAVRAYQASKGLSVDGIVGNQTWGALRGVGTASSTASNSAALPMLKKGSTDTDTIKKLQKALIAQHYDLGPSGADGIFGNKTEQAVLNFQWSKNLSVDGIVGSQTWGALLGQSKACDGKDYIGSQGTGNSGHITQSTYNNTASADEIITIMSNRGYPITYTRGQWEIAGEIITAGAVLGTIASITDLYVAGGLTALKDKILSIFNKGAGEAVAEDTVIPYNEYENIYNSSLHNGFNSNDIMLGKYDGGSPTNYINQAKNLGYKYFDLGEDWGAVQQKYNLTDSDMFKLFNESFLDDGINSGSTFHFSQNPIGDTGALGEELNYLMQNGYKYDPSTMIANLIN</sequence>
<dbReference type="SUPFAM" id="SSF69304">
    <property type="entry name" value="Tricorn protease N-terminal domain"/>
    <property type="match status" value="1"/>
</dbReference>
<evidence type="ECO:0000313" key="8">
    <source>
        <dbReference type="Proteomes" id="UP001623661"/>
    </source>
</evidence>
<dbReference type="NCBIfam" id="TIGR01643">
    <property type="entry name" value="YD_repeat_2x"/>
    <property type="match status" value="29"/>
</dbReference>
<feature type="compositionally biased region" description="Low complexity" evidence="2">
    <location>
        <begin position="2594"/>
        <end position="2604"/>
    </location>
</feature>
<dbReference type="InterPro" id="IPR031325">
    <property type="entry name" value="RHS_repeat"/>
</dbReference>
<feature type="domain" description="Teneurin-like YD-shell" evidence="6">
    <location>
        <begin position="818"/>
        <end position="941"/>
    </location>
</feature>
<evidence type="ECO:0000259" key="5">
    <source>
        <dbReference type="Pfam" id="PF20148"/>
    </source>
</evidence>
<comment type="caution">
    <text evidence="7">The sequence shown here is derived from an EMBL/GenBank/DDBJ whole genome shotgun (WGS) entry which is preliminary data.</text>
</comment>
<feature type="compositionally biased region" description="Basic and acidic residues" evidence="2">
    <location>
        <begin position="2520"/>
        <end position="2532"/>
    </location>
</feature>
<dbReference type="InterPro" id="IPR036365">
    <property type="entry name" value="PGBD-like_sf"/>
</dbReference>
<feature type="domain" description="DUF6531" evidence="5">
    <location>
        <begin position="704"/>
        <end position="776"/>
    </location>
</feature>
<dbReference type="PANTHER" id="PTHR32305">
    <property type="match status" value="1"/>
</dbReference>
<reference evidence="7 8" key="1">
    <citation type="submission" date="2024-11" db="EMBL/GenBank/DDBJ databases">
        <authorList>
            <person name="Heng Y.C."/>
            <person name="Lim A.C.H."/>
            <person name="Lee J.K.Y."/>
            <person name="Kittelmann S."/>
        </authorList>
    </citation>
    <scope>NUCLEOTIDE SEQUENCE [LARGE SCALE GENOMIC DNA]</scope>
    <source>
        <strain evidence="7 8">WILCCON 0202</strain>
    </source>
</reference>
<feature type="compositionally biased region" description="Low complexity" evidence="2">
    <location>
        <begin position="2495"/>
        <end position="2509"/>
    </location>
</feature>
<dbReference type="InterPro" id="IPR002477">
    <property type="entry name" value="Peptidoglycan-bd-like"/>
</dbReference>
<keyword evidence="1" id="KW-0677">Repeat</keyword>
<accession>A0ABW8TMS0</accession>
<feature type="compositionally biased region" description="Gly residues" evidence="2">
    <location>
        <begin position="2642"/>
        <end position="2660"/>
    </location>
</feature>
<dbReference type="InterPro" id="IPR036366">
    <property type="entry name" value="PGBDSf"/>
</dbReference>
<dbReference type="InterPro" id="IPR056823">
    <property type="entry name" value="TEN-like_YD-shell"/>
</dbReference>
<organism evidence="7 8">
    <name type="scientific">Candidatus Clostridium radicumherbarum</name>
    <dbReference type="NCBI Taxonomy" id="3381662"/>
    <lineage>
        <taxon>Bacteria</taxon>
        <taxon>Bacillati</taxon>
        <taxon>Bacillota</taxon>
        <taxon>Clostridia</taxon>
        <taxon>Eubacteriales</taxon>
        <taxon>Clostridiaceae</taxon>
        <taxon>Clostridium</taxon>
    </lineage>
</organism>